<dbReference type="Gene3D" id="3.40.50.300">
    <property type="entry name" value="P-loop containing nucleotide triphosphate hydrolases"/>
    <property type="match status" value="1"/>
</dbReference>
<dbReference type="SUPFAM" id="SSF48452">
    <property type="entry name" value="TPR-like"/>
    <property type="match status" value="4"/>
</dbReference>
<dbReference type="SUPFAM" id="SSF52540">
    <property type="entry name" value="P-loop containing nucleoside triphosphate hydrolases"/>
    <property type="match status" value="1"/>
</dbReference>
<proteinExistence type="predicted"/>
<evidence type="ECO:0000313" key="3">
    <source>
        <dbReference type="Proteomes" id="UP000617734"/>
    </source>
</evidence>
<evidence type="ECO:0000313" key="2">
    <source>
        <dbReference type="EMBL" id="GHH79341.1"/>
    </source>
</evidence>
<evidence type="ECO:0008006" key="4">
    <source>
        <dbReference type="Google" id="ProtNLM"/>
    </source>
</evidence>
<dbReference type="Proteomes" id="UP000617734">
    <property type="component" value="Unassembled WGS sequence"/>
</dbReference>
<feature type="region of interest" description="Disordered" evidence="1">
    <location>
        <begin position="1"/>
        <end position="28"/>
    </location>
</feature>
<feature type="region of interest" description="Disordered" evidence="1">
    <location>
        <begin position="460"/>
        <end position="481"/>
    </location>
</feature>
<reference evidence="2" key="2">
    <citation type="submission" date="2020-09" db="EMBL/GenBank/DDBJ databases">
        <authorList>
            <person name="Sun Q."/>
            <person name="Ohkuma M."/>
        </authorList>
    </citation>
    <scope>NUCLEOTIDE SEQUENCE</scope>
    <source>
        <strain evidence="2">JCM 4646</strain>
    </source>
</reference>
<dbReference type="EMBL" id="BNBO01000041">
    <property type="protein sequence ID" value="GHH79341.1"/>
    <property type="molecule type" value="Genomic_DNA"/>
</dbReference>
<keyword evidence="3" id="KW-1185">Reference proteome</keyword>
<evidence type="ECO:0000256" key="1">
    <source>
        <dbReference type="SAM" id="MobiDB-lite"/>
    </source>
</evidence>
<dbReference type="Gene3D" id="1.25.40.10">
    <property type="entry name" value="Tetratricopeptide repeat domain"/>
    <property type="match status" value="2"/>
</dbReference>
<dbReference type="PANTHER" id="PTHR46082:SF6">
    <property type="entry name" value="AAA+ ATPASE DOMAIN-CONTAINING PROTEIN-RELATED"/>
    <property type="match status" value="1"/>
</dbReference>
<dbReference type="InterPro" id="IPR027417">
    <property type="entry name" value="P-loop_NTPase"/>
</dbReference>
<dbReference type="InterPro" id="IPR053137">
    <property type="entry name" value="NLR-like"/>
</dbReference>
<dbReference type="AlphaFoldDB" id="A0A919G7M7"/>
<comment type="caution">
    <text evidence="2">The sequence shown here is derived from an EMBL/GenBank/DDBJ whole genome shotgun (WGS) entry which is preliminary data.</text>
</comment>
<name>A0A919G7M7_9ACTN</name>
<protein>
    <recommendedName>
        <fullName evidence="4">Tetratricopeptide repeat protein</fullName>
    </recommendedName>
</protein>
<dbReference type="Pfam" id="PF13374">
    <property type="entry name" value="TPR_10"/>
    <property type="match status" value="1"/>
</dbReference>
<reference evidence="2" key="1">
    <citation type="journal article" date="2014" name="Int. J. Syst. Evol. Microbiol.">
        <title>Complete genome sequence of Corynebacterium casei LMG S-19264T (=DSM 44701T), isolated from a smear-ripened cheese.</title>
        <authorList>
            <consortium name="US DOE Joint Genome Institute (JGI-PGF)"/>
            <person name="Walter F."/>
            <person name="Albersmeier A."/>
            <person name="Kalinowski J."/>
            <person name="Ruckert C."/>
        </authorList>
    </citation>
    <scope>NUCLEOTIDE SEQUENCE</scope>
    <source>
        <strain evidence="2">JCM 4646</strain>
    </source>
</reference>
<feature type="compositionally biased region" description="Basic and acidic residues" evidence="1">
    <location>
        <begin position="1"/>
        <end position="14"/>
    </location>
</feature>
<dbReference type="PANTHER" id="PTHR46082">
    <property type="entry name" value="ATP/GTP-BINDING PROTEIN-RELATED"/>
    <property type="match status" value="1"/>
</dbReference>
<gene>
    <name evidence="2" type="ORF">GCM10018781_57160</name>
</gene>
<dbReference type="InterPro" id="IPR011990">
    <property type="entry name" value="TPR-like_helical_dom_sf"/>
</dbReference>
<organism evidence="2 3">
    <name type="scientific">Kitasatospora indigofera</name>
    <dbReference type="NCBI Taxonomy" id="67307"/>
    <lineage>
        <taxon>Bacteria</taxon>
        <taxon>Bacillati</taxon>
        <taxon>Actinomycetota</taxon>
        <taxon>Actinomycetes</taxon>
        <taxon>Kitasatosporales</taxon>
        <taxon>Streptomycetaceae</taxon>
        <taxon>Kitasatospora</taxon>
    </lineage>
</organism>
<dbReference type="Pfam" id="PF13424">
    <property type="entry name" value="TPR_12"/>
    <property type="match status" value="3"/>
</dbReference>
<sequence>MGRGPGDGRADSGKGRGGRPWAPPQGPSQEINDLVVLLRQWLIQSGFNVKTFHPKLTEENFGAGVPGSRKDSKIPSIDTVYRRFAGEGITWEFVDAVIDICSRDDRQQQQQWTAEALALWNAAQNRPTPPRGAVLPPSPAPQWPIMIGAVPVLASAFQPRTAVRERIDRMRAGHETVVLSQVLAGGGGIGKSQLAASYARQAVRDGTDLVVWAHAADPVAVLLAYAEAAVAVQVPGVSGAPDRVREDAGRFLNWLSTTQRSWLVVLDDVADFTLPGPLWPGSSLRGNGRVLATTRQRGAHASGGGRAIVTMDVYEPEEGVDYLRERLTTAGFPYLIDERAGELSEALGRLPLALGHAAAYMVNQHRTCADYLELFRERTRTLDAVLPPEADTELYGRPVTAALLISLDAAQRTEPQGLAAPAIRLAGLLDPAGHPRDLWTTRSATRYLAAQRAAGVRELHGPGLPATAEEPDSGAPGPQPVTADEALSVLAVLHNYNLLSSYPAGVPLPHREPVAAHREVSVHALTARAARDTTSEPQRQQSAVIFALFELWPEEDHTDHRLAFSLRANTAALRESVGSEVLQLFPGFALRQRAGLSLLHAGLHQEAVAHWTEDLEANLRELGPEHESTLAARANLAAALSQAGRAAEAAVLQKQVAVEFERLRGADDPATLTARSNLASSYTEMGLHNDAETLKEQVLAARERVLGVLHEDTVRSRNNLALTYEITGRFEEALALKERVVAERAHLDGPGRPGGPDHPETLVARAALASGYAQAGRVAEAMKIEEEVLAARERVLGPDHRDTLNSRLALASSYAQAGRPEVAVPMQVQAAAALRRVLGVDHPDTLSAMANVAVSFRRAGQHDKAVRLSERVLAGRSRVLGRDHPDTLISAGNLVNAYATAGELERALRMAELLVPQQQRVFGPGDETTLSGLHAVALLRVHRGEAVLAEDPARAAEDAALAIAAVGPHVEPRLPPLDEVLADAKRLAELARAALERQARS</sequence>
<accession>A0A919G7M7</accession>